<dbReference type="InParanoid" id="A0A0C2ZGL2"/>
<sequence length="134" mass="14192">MPSMSPTSPFRLPSPALLASTLGASTSPLLSTSLKVILRFRVFNTSIGVLHSSGVSFLGLFISTSFSTVFVSCEMLCVSIHTLDISVGFLQAFGSSDRCLVASISVIASVSMLGPSLHPLNMSIWPQGYPPRLL</sequence>
<evidence type="ECO:0000313" key="2">
    <source>
        <dbReference type="EMBL" id="KIM51977.1"/>
    </source>
</evidence>
<evidence type="ECO:0000313" key="3">
    <source>
        <dbReference type="Proteomes" id="UP000053989"/>
    </source>
</evidence>
<dbReference type="Proteomes" id="UP000053989">
    <property type="component" value="Unassembled WGS sequence"/>
</dbReference>
<keyword evidence="1" id="KW-0472">Membrane</keyword>
<name>A0A0C2ZGL2_9AGAM</name>
<keyword evidence="3" id="KW-1185">Reference proteome</keyword>
<reference evidence="3" key="2">
    <citation type="submission" date="2015-01" db="EMBL/GenBank/DDBJ databases">
        <title>Evolutionary Origins and Diversification of the Mycorrhizal Mutualists.</title>
        <authorList>
            <consortium name="DOE Joint Genome Institute"/>
            <consortium name="Mycorrhizal Genomics Consortium"/>
            <person name="Kohler A."/>
            <person name="Kuo A."/>
            <person name="Nagy L.G."/>
            <person name="Floudas D."/>
            <person name="Copeland A."/>
            <person name="Barry K.W."/>
            <person name="Cichocki N."/>
            <person name="Veneault-Fourrey C."/>
            <person name="LaButti K."/>
            <person name="Lindquist E.A."/>
            <person name="Lipzen A."/>
            <person name="Lundell T."/>
            <person name="Morin E."/>
            <person name="Murat C."/>
            <person name="Riley R."/>
            <person name="Ohm R."/>
            <person name="Sun H."/>
            <person name="Tunlid A."/>
            <person name="Henrissat B."/>
            <person name="Grigoriev I.V."/>
            <person name="Hibbett D.S."/>
            <person name="Martin F."/>
        </authorList>
    </citation>
    <scope>NUCLEOTIDE SEQUENCE [LARGE SCALE GENOMIC DNA]</scope>
    <source>
        <strain evidence="3">Foug A</strain>
    </source>
</reference>
<evidence type="ECO:0000256" key="1">
    <source>
        <dbReference type="SAM" id="Phobius"/>
    </source>
</evidence>
<organism evidence="2 3">
    <name type="scientific">Scleroderma citrinum Foug A</name>
    <dbReference type="NCBI Taxonomy" id="1036808"/>
    <lineage>
        <taxon>Eukaryota</taxon>
        <taxon>Fungi</taxon>
        <taxon>Dikarya</taxon>
        <taxon>Basidiomycota</taxon>
        <taxon>Agaricomycotina</taxon>
        <taxon>Agaricomycetes</taxon>
        <taxon>Agaricomycetidae</taxon>
        <taxon>Boletales</taxon>
        <taxon>Sclerodermatineae</taxon>
        <taxon>Sclerodermataceae</taxon>
        <taxon>Scleroderma</taxon>
    </lineage>
</organism>
<keyword evidence="1" id="KW-1133">Transmembrane helix</keyword>
<protein>
    <submittedName>
        <fullName evidence="2">Uncharacterized protein</fullName>
    </submittedName>
</protein>
<feature type="transmembrane region" description="Helical" evidence="1">
    <location>
        <begin position="55"/>
        <end position="78"/>
    </location>
</feature>
<reference evidence="2 3" key="1">
    <citation type="submission" date="2014-04" db="EMBL/GenBank/DDBJ databases">
        <authorList>
            <consortium name="DOE Joint Genome Institute"/>
            <person name="Kuo A."/>
            <person name="Kohler A."/>
            <person name="Nagy L.G."/>
            <person name="Floudas D."/>
            <person name="Copeland A."/>
            <person name="Barry K.W."/>
            <person name="Cichocki N."/>
            <person name="Veneault-Fourrey C."/>
            <person name="LaButti K."/>
            <person name="Lindquist E.A."/>
            <person name="Lipzen A."/>
            <person name="Lundell T."/>
            <person name="Morin E."/>
            <person name="Murat C."/>
            <person name="Sun H."/>
            <person name="Tunlid A."/>
            <person name="Henrissat B."/>
            <person name="Grigoriev I.V."/>
            <person name="Hibbett D.S."/>
            <person name="Martin F."/>
            <person name="Nordberg H.P."/>
            <person name="Cantor M.N."/>
            <person name="Hua S.X."/>
        </authorList>
    </citation>
    <scope>NUCLEOTIDE SEQUENCE [LARGE SCALE GENOMIC DNA]</scope>
    <source>
        <strain evidence="2 3">Foug A</strain>
    </source>
</reference>
<dbReference type="HOGENOM" id="CLU_1897447_0_0_1"/>
<accession>A0A0C2ZGL2</accession>
<dbReference type="EMBL" id="KN822230">
    <property type="protein sequence ID" value="KIM51977.1"/>
    <property type="molecule type" value="Genomic_DNA"/>
</dbReference>
<keyword evidence="1" id="KW-0812">Transmembrane</keyword>
<proteinExistence type="predicted"/>
<dbReference type="AlphaFoldDB" id="A0A0C2ZGL2"/>
<gene>
    <name evidence="2" type="ORF">SCLCIDRAFT_32999</name>
</gene>